<dbReference type="InterPro" id="IPR002701">
    <property type="entry name" value="CM_II_prokaryot"/>
</dbReference>
<gene>
    <name evidence="2" type="ORF">ACFP3J_12900</name>
</gene>
<dbReference type="NCBIfam" id="NF005894">
    <property type="entry name" value="PRK07857.1"/>
    <property type="match status" value="1"/>
</dbReference>
<feature type="domain" description="Chorismate mutase" evidence="1">
    <location>
        <begin position="16"/>
        <end position="113"/>
    </location>
</feature>
<sequence>MTQQGMKDLTATAAEIDAQAAIEIDRQEIDLLDSKIIELIQNRHRVSFRIQQRRLGDGGPRTVLAREMVVIDRYRQALGPEGTSLVTDILRLCRGPAPEAAVSTTAERSEPTA</sequence>
<evidence type="ECO:0000259" key="1">
    <source>
        <dbReference type="PROSITE" id="PS51168"/>
    </source>
</evidence>
<proteinExistence type="predicted"/>
<dbReference type="Gene3D" id="1.20.59.10">
    <property type="entry name" value="Chorismate mutase"/>
    <property type="match status" value="1"/>
</dbReference>
<dbReference type="InterPro" id="IPR010958">
    <property type="entry name" value="Chorismate_mutase_highGC-bac"/>
</dbReference>
<keyword evidence="3" id="KW-1185">Reference proteome</keyword>
<dbReference type="Proteomes" id="UP001596065">
    <property type="component" value="Unassembled WGS sequence"/>
</dbReference>
<keyword evidence="2" id="KW-0413">Isomerase</keyword>
<dbReference type="GO" id="GO:0004106">
    <property type="term" value="F:chorismate mutase activity"/>
    <property type="evidence" value="ECO:0007669"/>
    <property type="project" value="UniProtKB-EC"/>
</dbReference>
<dbReference type="SMART" id="SM00830">
    <property type="entry name" value="CM_2"/>
    <property type="match status" value="1"/>
</dbReference>
<accession>A0ABW0WI01</accession>
<dbReference type="RefSeq" id="WP_344347871.1">
    <property type="nucleotide sequence ID" value="NZ_BAAASM010000013.1"/>
</dbReference>
<dbReference type="EC" id="5.4.99.5" evidence="2"/>
<dbReference type="EMBL" id="JBHSOE010000017">
    <property type="protein sequence ID" value="MFC5656381.1"/>
    <property type="molecule type" value="Genomic_DNA"/>
</dbReference>
<dbReference type="PROSITE" id="PS51168">
    <property type="entry name" value="CHORISMATE_MUT_2"/>
    <property type="match status" value="1"/>
</dbReference>
<protein>
    <submittedName>
        <fullName evidence="2">Chorismate mutase</fullName>
        <ecNumber evidence="2">5.4.99.5</ecNumber>
    </submittedName>
</protein>
<evidence type="ECO:0000313" key="2">
    <source>
        <dbReference type="EMBL" id="MFC5656381.1"/>
    </source>
</evidence>
<reference evidence="3" key="1">
    <citation type="journal article" date="2019" name="Int. J. Syst. Evol. Microbiol.">
        <title>The Global Catalogue of Microorganisms (GCM) 10K type strain sequencing project: providing services to taxonomists for standard genome sequencing and annotation.</title>
        <authorList>
            <consortium name="The Broad Institute Genomics Platform"/>
            <consortium name="The Broad Institute Genome Sequencing Center for Infectious Disease"/>
            <person name="Wu L."/>
            <person name="Ma J."/>
        </authorList>
    </citation>
    <scope>NUCLEOTIDE SEQUENCE [LARGE SCALE GENOMIC DNA]</scope>
    <source>
        <strain evidence="3">KCTC 5701</strain>
    </source>
</reference>
<dbReference type="SUPFAM" id="SSF48600">
    <property type="entry name" value="Chorismate mutase II"/>
    <property type="match status" value="1"/>
</dbReference>
<dbReference type="Pfam" id="PF01817">
    <property type="entry name" value="CM_2"/>
    <property type="match status" value="1"/>
</dbReference>
<comment type="caution">
    <text evidence="2">The sequence shown here is derived from an EMBL/GenBank/DDBJ whole genome shotgun (WGS) entry which is preliminary data.</text>
</comment>
<evidence type="ECO:0000313" key="3">
    <source>
        <dbReference type="Proteomes" id="UP001596065"/>
    </source>
</evidence>
<dbReference type="NCBIfam" id="TIGR01808">
    <property type="entry name" value="CM_M_hiGC-arch"/>
    <property type="match status" value="1"/>
</dbReference>
<name>A0ABW0WI01_STRNO</name>
<dbReference type="InterPro" id="IPR036979">
    <property type="entry name" value="CM_dom_sf"/>
</dbReference>
<dbReference type="InterPro" id="IPR036263">
    <property type="entry name" value="Chorismate_II_sf"/>
</dbReference>
<organism evidence="2 3">
    <name type="scientific">Streptomyces nogalater</name>
    <dbReference type="NCBI Taxonomy" id="38314"/>
    <lineage>
        <taxon>Bacteria</taxon>
        <taxon>Bacillati</taxon>
        <taxon>Actinomycetota</taxon>
        <taxon>Actinomycetes</taxon>
        <taxon>Kitasatosporales</taxon>
        <taxon>Streptomycetaceae</taxon>
        <taxon>Streptomyces</taxon>
    </lineage>
</organism>